<dbReference type="PIRSF" id="PIRSF000390">
    <property type="entry name" value="PLP_StrS"/>
    <property type="match status" value="1"/>
</dbReference>
<dbReference type="InterPro" id="IPR015422">
    <property type="entry name" value="PyrdxlP-dep_Trfase_small"/>
</dbReference>
<name>A0A6J6Q7V8_9ZZZZ</name>
<reference evidence="1" key="1">
    <citation type="submission" date="2020-05" db="EMBL/GenBank/DDBJ databases">
        <authorList>
            <person name="Chiriac C."/>
            <person name="Salcher M."/>
            <person name="Ghai R."/>
            <person name="Kavagutti S V."/>
        </authorList>
    </citation>
    <scope>NUCLEOTIDE SEQUENCE</scope>
</reference>
<dbReference type="InterPro" id="IPR015421">
    <property type="entry name" value="PyrdxlP-dep_Trfase_major"/>
</dbReference>
<organism evidence="1">
    <name type="scientific">freshwater metagenome</name>
    <dbReference type="NCBI Taxonomy" id="449393"/>
    <lineage>
        <taxon>unclassified sequences</taxon>
        <taxon>metagenomes</taxon>
        <taxon>ecological metagenomes</taxon>
    </lineage>
</organism>
<dbReference type="PANTHER" id="PTHR30244">
    <property type="entry name" value="TRANSAMINASE"/>
    <property type="match status" value="1"/>
</dbReference>
<dbReference type="Gene3D" id="3.40.640.10">
    <property type="entry name" value="Type I PLP-dependent aspartate aminotransferase-like (Major domain)"/>
    <property type="match status" value="1"/>
</dbReference>
<dbReference type="SUPFAM" id="SSF53383">
    <property type="entry name" value="PLP-dependent transferases"/>
    <property type="match status" value="1"/>
</dbReference>
<protein>
    <submittedName>
        <fullName evidence="1">Unannotated protein</fullName>
    </submittedName>
</protein>
<dbReference type="Pfam" id="PF01041">
    <property type="entry name" value="DegT_DnrJ_EryC1"/>
    <property type="match status" value="1"/>
</dbReference>
<dbReference type="GO" id="GO:0000271">
    <property type="term" value="P:polysaccharide biosynthetic process"/>
    <property type="evidence" value="ECO:0007669"/>
    <property type="project" value="TreeGrafter"/>
</dbReference>
<sequence length="372" mass="39877">MRESFLHFQPPAVGDEEVAAVAETIRSGWLTSGPRVAELERRMRDYLEAEHVLAVTSGTAALHLSLLALGVGPGDEVITTSLTWPATANVVVHCGATPVFADVAPGDLNIDPERVAELITPRTKVILPVHLYGQPADLDPLHALGIPVVEDAAHAAESRYRGRKLGGLSEATCFSLYATKNIAAGEGGLIATNDSNVAEAIDALRVMRRGHGSLYDIPVAGYKANLSDVLASIALVQLDKVEKHGAIRKRQFALYDEGLADVPGVTPIARDPRDTHAYHLYAVRIDADAFGATRDDVQQALTAENIGTSIHFLPVHRLTAYRDRLAPGQPELPVTDRAGAELLSLPLSPAHFDDDIRDAIAAVHRVQQRVGA</sequence>
<dbReference type="EMBL" id="CAEZXP010000007">
    <property type="protein sequence ID" value="CAB4706582.1"/>
    <property type="molecule type" value="Genomic_DNA"/>
</dbReference>
<dbReference type="AlphaFoldDB" id="A0A6J6Q7V8"/>
<dbReference type="CDD" id="cd00616">
    <property type="entry name" value="AHBA_syn"/>
    <property type="match status" value="1"/>
</dbReference>
<evidence type="ECO:0000313" key="1">
    <source>
        <dbReference type="EMBL" id="CAB4706582.1"/>
    </source>
</evidence>
<proteinExistence type="predicted"/>
<gene>
    <name evidence="1" type="ORF">UFOPK2399_01706</name>
</gene>
<dbReference type="GO" id="GO:0008483">
    <property type="term" value="F:transaminase activity"/>
    <property type="evidence" value="ECO:0007669"/>
    <property type="project" value="TreeGrafter"/>
</dbReference>
<accession>A0A6J6Q7V8</accession>
<dbReference type="InterPro" id="IPR015424">
    <property type="entry name" value="PyrdxlP-dep_Trfase"/>
</dbReference>
<dbReference type="PANTHER" id="PTHR30244:SF34">
    <property type="entry name" value="DTDP-4-AMINO-4,6-DIDEOXYGALACTOSE TRANSAMINASE"/>
    <property type="match status" value="1"/>
</dbReference>
<dbReference type="Gene3D" id="3.90.1150.10">
    <property type="entry name" value="Aspartate Aminotransferase, domain 1"/>
    <property type="match status" value="1"/>
</dbReference>
<dbReference type="GO" id="GO:0030170">
    <property type="term" value="F:pyridoxal phosphate binding"/>
    <property type="evidence" value="ECO:0007669"/>
    <property type="project" value="TreeGrafter"/>
</dbReference>
<dbReference type="InterPro" id="IPR000653">
    <property type="entry name" value="DegT/StrS_aminotransferase"/>
</dbReference>